<evidence type="ECO:0000313" key="4">
    <source>
        <dbReference type="Proteomes" id="UP000245634"/>
    </source>
</evidence>
<dbReference type="InterPro" id="IPR009875">
    <property type="entry name" value="PilZ_domain"/>
</dbReference>
<name>A0A316D5D4_9BACL</name>
<dbReference type="Pfam" id="PF07238">
    <property type="entry name" value="PilZ"/>
    <property type="match status" value="1"/>
</dbReference>
<dbReference type="Pfam" id="PF12945">
    <property type="entry name" value="PilZNR"/>
    <property type="match status" value="1"/>
</dbReference>
<keyword evidence="3" id="KW-0282">Flagellum</keyword>
<feature type="domain" description="Type III secretion system flagellar brake protein YcgR PilZN" evidence="2">
    <location>
        <begin position="9"/>
        <end position="92"/>
    </location>
</feature>
<dbReference type="Gene3D" id="2.40.10.220">
    <property type="entry name" value="predicted glycosyltransferase like domains"/>
    <property type="match status" value="1"/>
</dbReference>
<organism evidence="3 4">
    <name type="scientific">Tumebacillus permanentifrigoris</name>
    <dbReference type="NCBI Taxonomy" id="378543"/>
    <lineage>
        <taxon>Bacteria</taxon>
        <taxon>Bacillati</taxon>
        <taxon>Bacillota</taxon>
        <taxon>Bacilli</taxon>
        <taxon>Bacillales</taxon>
        <taxon>Alicyclobacillaceae</taxon>
        <taxon>Tumebacillus</taxon>
    </lineage>
</organism>
<evidence type="ECO:0000259" key="1">
    <source>
        <dbReference type="Pfam" id="PF07238"/>
    </source>
</evidence>
<gene>
    <name evidence="3" type="ORF">C7459_12147</name>
</gene>
<comment type="caution">
    <text evidence="3">The sequence shown here is derived from an EMBL/GenBank/DDBJ whole genome shotgun (WGS) entry which is preliminary data.</text>
</comment>
<dbReference type="SUPFAM" id="SSF141371">
    <property type="entry name" value="PilZ domain-like"/>
    <property type="match status" value="1"/>
</dbReference>
<dbReference type="GO" id="GO:0035438">
    <property type="term" value="F:cyclic-di-GMP binding"/>
    <property type="evidence" value="ECO:0007669"/>
    <property type="project" value="InterPro"/>
</dbReference>
<dbReference type="EMBL" id="QGGL01000021">
    <property type="protein sequence ID" value="PWK05984.1"/>
    <property type="molecule type" value="Genomic_DNA"/>
</dbReference>
<dbReference type="InterPro" id="IPR009926">
    <property type="entry name" value="T3SS_YcgR_PilZN"/>
</dbReference>
<keyword evidence="4" id="KW-1185">Reference proteome</keyword>
<keyword evidence="3" id="KW-0969">Cilium</keyword>
<dbReference type="Proteomes" id="UP000245634">
    <property type="component" value="Unassembled WGS sequence"/>
</dbReference>
<evidence type="ECO:0000313" key="3">
    <source>
        <dbReference type="EMBL" id="PWK05984.1"/>
    </source>
</evidence>
<evidence type="ECO:0000259" key="2">
    <source>
        <dbReference type="Pfam" id="PF12945"/>
    </source>
</evidence>
<dbReference type="RefSeq" id="WP_170119575.1">
    <property type="nucleotide sequence ID" value="NZ_QGGL01000021.1"/>
</dbReference>
<sequence length="214" mass="24116">MGYPKPLQLVTLYRKQEGDRESLYRVRVQEVAKDRMVLDLPLAAKGVPVEIPAGEAVRIGYVIEHRAFYTFATVALETIEQEGIAQLVVACPMLEQIRKVQRRNFFRVSVLVDGVLRPTPGQAMPVKICDLSGGGFSFRAARAMFELGQAMNGVVQVPGSGEVHFEAVMRRVEVNHEAQVYLHGFEFKHLTEAGRNKIVKYCLDRQSKLRKFTP</sequence>
<dbReference type="AlphaFoldDB" id="A0A316D5D4"/>
<proteinExistence type="predicted"/>
<reference evidence="3 4" key="1">
    <citation type="submission" date="2018-05" db="EMBL/GenBank/DDBJ databases">
        <title>Genomic Encyclopedia of Type Strains, Phase IV (KMG-IV): sequencing the most valuable type-strain genomes for metagenomic binning, comparative biology and taxonomic classification.</title>
        <authorList>
            <person name="Goeker M."/>
        </authorList>
    </citation>
    <scope>NUCLEOTIDE SEQUENCE [LARGE SCALE GENOMIC DNA]</scope>
    <source>
        <strain evidence="3 4">DSM 18773</strain>
    </source>
</reference>
<feature type="domain" description="PilZ" evidence="1">
    <location>
        <begin position="101"/>
        <end position="203"/>
    </location>
</feature>
<keyword evidence="3" id="KW-0966">Cell projection</keyword>
<accession>A0A316D5D4</accession>
<protein>
    <submittedName>
        <fullName evidence="3">C-di-GMP-binding flagellar brake protein YcgR</fullName>
    </submittedName>
</protein>